<feature type="compositionally biased region" description="Basic and acidic residues" evidence="2">
    <location>
        <begin position="298"/>
        <end position="307"/>
    </location>
</feature>
<proteinExistence type="predicted"/>
<dbReference type="GO" id="GO:0006355">
    <property type="term" value="P:regulation of DNA-templated transcription"/>
    <property type="evidence" value="ECO:0007669"/>
    <property type="project" value="InterPro"/>
</dbReference>
<dbReference type="Pfam" id="PF05459">
    <property type="entry name" value="Herpes_UL69"/>
    <property type="match status" value="1"/>
</dbReference>
<feature type="region of interest" description="Disordered" evidence="2">
    <location>
        <begin position="1"/>
        <end position="179"/>
    </location>
</feature>
<reference evidence="3 4" key="1">
    <citation type="journal article" date="2015" name="Genome Announc.">
        <title>Genome sequences of equid herpesviruses 2 and 5.</title>
        <authorList>
            <person name="Wilkie G.S."/>
            <person name="Kerr K."/>
            <person name="Stewart J.P."/>
            <person name="Studdert M.J."/>
            <person name="Davison A.J."/>
        </authorList>
    </citation>
    <scope>NUCLEOTIDE SEQUENCE [LARGE SCALE GENOMIC DNA]</scope>
    <source>
        <strain evidence="3">G9/92</strain>
    </source>
</reference>
<evidence type="ECO:0000313" key="4">
    <source>
        <dbReference type="Proteomes" id="UP000163076"/>
    </source>
</evidence>
<dbReference type="Proteomes" id="UP000163076">
    <property type="component" value="Segment"/>
</dbReference>
<evidence type="ECO:0000313" key="3">
    <source>
        <dbReference type="EMBL" id="AIU39502.1"/>
    </source>
</evidence>
<feature type="region of interest" description="Disordered" evidence="2">
    <location>
        <begin position="194"/>
        <end position="327"/>
    </location>
</feature>
<dbReference type="InterPro" id="IPR008648">
    <property type="entry name" value="ICP27-like"/>
</dbReference>
<organism evidence="3 4">
    <name type="scientific">Equid gammaherpesvirus 2</name>
    <name type="common">Equine herpesvirus 2</name>
    <dbReference type="NCBI Taxonomy" id="12657"/>
    <lineage>
        <taxon>Viruses</taxon>
        <taxon>Duplodnaviria</taxon>
        <taxon>Heunggongvirae</taxon>
        <taxon>Peploviricota</taxon>
        <taxon>Herviviricetes</taxon>
        <taxon>Herpesvirales</taxon>
        <taxon>Orthoherpesviridae</taxon>
        <taxon>Gammaherpesvirinae</taxon>
        <taxon>Percavirus</taxon>
        <taxon>Percavirus equidgamma2</taxon>
    </lineage>
</organism>
<dbReference type="EMBL" id="KM924294">
    <property type="protein sequence ID" value="AIU39502.1"/>
    <property type="molecule type" value="Genomic_DNA"/>
</dbReference>
<feature type="compositionally biased region" description="Acidic residues" evidence="2">
    <location>
        <begin position="24"/>
        <end position="52"/>
    </location>
</feature>
<protein>
    <submittedName>
        <fullName evidence="3">Multifunctional expression regulator</fullName>
    </submittedName>
</protein>
<name>A0A0B4Q5F0_9GAMA</name>
<gene>
    <name evidence="3" type="primary">ORF57</name>
</gene>
<accession>A0A0B4Q5F0</accession>
<feature type="compositionally biased region" description="Low complexity" evidence="2">
    <location>
        <begin position="84"/>
        <end position="100"/>
    </location>
</feature>
<feature type="compositionally biased region" description="Low complexity" evidence="2">
    <location>
        <begin position="57"/>
        <end position="71"/>
    </location>
</feature>
<feature type="compositionally biased region" description="Low complexity" evidence="2">
    <location>
        <begin position="162"/>
        <end position="171"/>
    </location>
</feature>
<evidence type="ECO:0000256" key="1">
    <source>
        <dbReference type="ARBA" id="ARBA00022518"/>
    </source>
</evidence>
<evidence type="ECO:0000256" key="2">
    <source>
        <dbReference type="SAM" id="MobiDB-lite"/>
    </source>
</evidence>
<feature type="compositionally biased region" description="Basic and acidic residues" evidence="2">
    <location>
        <begin position="103"/>
        <end position="113"/>
    </location>
</feature>
<feature type="compositionally biased region" description="Low complexity" evidence="2">
    <location>
        <begin position="284"/>
        <end position="297"/>
    </location>
</feature>
<feature type="compositionally biased region" description="Basic and acidic residues" evidence="2">
    <location>
        <begin position="215"/>
        <end position="241"/>
    </location>
</feature>
<sequence length="643" mass="71041">MAQKMLEDQDMLDQLLSGVHDSDLDFSESEEEEEEEESSSESESEEDSDMEVEPARQEAGPPEQSQQQPQQRAREQQPPPQPQQPQQREQGPPQQQQQQRTPKRGEESGDARPRARAPSGDAGPGPSGQARLPQQQQPQQPQQPPPKPPRQEVTVRAPGDRQQPQSQAAQPIPVIGGGCAPFQIRAPIAAAAATGWGGEQAPAQPLFQHVSPLNRRGDEDRRSGRDRRRREGRERDRESRSKGRNWYRPYPRGSSGARREGGGRDAGQGQGTRNPGPSQGGCEAGPSQAQAAQAARAPRQEQGERRQMLPQGQNLGPRPQQCPPQQCPPQPCPPFPLEALPILRAKFEPSCAVSYTNLVKSIQKIAMPPFLMRRREASPPCHFSKIPQATPGLVIPAAARTGETKFEKFTDAFVQKVIDRGMSPQDCINKTVSVRKLDAKFDPLKTFTAKTVNFGQWLDVRKDSIINSGMSTQVVFLEELCAWAKLNLQHGCNLEERDLILHTSETVCSQLMYKLKPIMSCLEPNKPYASMAKQMAYLVCGAGRIQDAGMLLREVKVGSPLTMLVAFSLCVPVMITCRNRNPSLFNYCKSFLEMYQPGLLCALFNTMTSKLNTTCTEEECYASVRAAIGSVVNTRGLLFVPGI</sequence>
<keyword evidence="1" id="KW-0244">Early protein</keyword>